<evidence type="ECO:0000313" key="2">
    <source>
        <dbReference type="EMBL" id="KAA5542760.1"/>
    </source>
</evidence>
<dbReference type="AlphaFoldDB" id="A0A5M6D8E3"/>
<evidence type="ECO:0000256" key="1">
    <source>
        <dbReference type="SAM" id="MobiDB-lite"/>
    </source>
</evidence>
<dbReference type="RefSeq" id="WP_150077177.1">
    <property type="nucleotide sequence ID" value="NZ_VWOX01000007.1"/>
</dbReference>
<dbReference type="Proteomes" id="UP000324479">
    <property type="component" value="Unassembled WGS sequence"/>
</dbReference>
<evidence type="ECO:0000313" key="3">
    <source>
        <dbReference type="Proteomes" id="UP000324479"/>
    </source>
</evidence>
<reference evidence="2 3" key="1">
    <citation type="submission" date="2019-08" db="EMBL/GenBank/DDBJ databases">
        <authorList>
            <person name="Dhanesh K."/>
            <person name="Kumar G."/>
            <person name="Sasikala C."/>
            <person name="Venkata Ramana C."/>
        </authorList>
    </citation>
    <scope>NUCLEOTIDE SEQUENCE [LARGE SCALE GENOMIC DNA]</scope>
    <source>
        <strain evidence="2 3">JC645</strain>
    </source>
</reference>
<accession>A0A5M6D8E3</accession>
<gene>
    <name evidence="2" type="ORF">FYK55_14670</name>
</gene>
<name>A0A5M6D8E3_9BACT</name>
<organism evidence="2 3">
    <name type="scientific">Roseiconus nitratireducens</name>
    <dbReference type="NCBI Taxonomy" id="2605748"/>
    <lineage>
        <taxon>Bacteria</taxon>
        <taxon>Pseudomonadati</taxon>
        <taxon>Planctomycetota</taxon>
        <taxon>Planctomycetia</taxon>
        <taxon>Pirellulales</taxon>
        <taxon>Pirellulaceae</taxon>
        <taxon>Roseiconus</taxon>
    </lineage>
</organism>
<dbReference type="EMBL" id="VWOX01000007">
    <property type="protein sequence ID" value="KAA5542760.1"/>
    <property type="molecule type" value="Genomic_DNA"/>
</dbReference>
<keyword evidence="3" id="KW-1185">Reference proteome</keyword>
<protein>
    <recommendedName>
        <fullName evidence="4">Cytochrome c domain-containing protein</fullName>
    </recommendedName>
</protein>
<sequence length="453" mass="50715">MSVLHLPKRLPKSAWITFSIAWIWVAGISAVCAQTNLHDPPIRYRETPGENPVSELFAKLDRGEVVLNYEPGFGSLRSILRSLDIPLSSQALVYSKTSLQSGRISPANPRAIYFNDDVYVGWVRGSSLLEISTADPHLGAAFYTVQMSPRGARTRRENDRCLACHQLPTDMDRIPGHTVRSVMTRDSGKINLLLDHFVTGHTSPISQRWGGWYVTGDLGSAKHLGNAFLEGDRLIPTGSPNPSTLSERLEISAWPTPHSDVVALMVMEHQTQMHNQLTRANFAVRRARHGDFSSGEGEPLAEDSPETSSRETLDQVLDEASKWVVDYLLFVDEAPLEEPVQGSNAFAAEFAARGPTDSEGRSLRDFDLTRRMFRYPCSYLIYSDAFDSLDQDLQQRVYQRLLDVLTERDASPEYAHLSSQDRAAILSILRQTKQNLPDDWGDHEEAPRDVTLP</sequence>
<comment type="caution">
    <text evidence="2">The sequence shown here is derived from an EMBL/GenBank/DDBJ whole genome shotgun (WGS) entry which is preliminary data.</text>
</comment>
<evidence type="ECO:0008006" key="4">
    <source>
        <dbReference type="Google" id="ProtNLM"/>
    </source>
</evidence>
<proteinExistence type="predicted"/>
<feature type="region of interest" description="Disordered" evidence="1">
    <location>
        <begin position="290"/>
        <end position="312"/>
    </location>
</feature>